<dbReference type="InterPro" id="IPR010384">
    <property type="entry name" value="MtfA_fam"/>
</dbReference>
<organism evidence="1 2">
    <name type="scientific">Pseudofulvibacter geojedonensis</name>
    <dbReference type="NCBI Taxonomy" id="1123758"/>
    <lineage>
        <taxon>Bacteria</taxon>
        <taxon>Pseudomonadati</taxon>
        <taxon>Bacteroidota</taxon>
        <taxon>Flavobacteriia</taxon>
        <taxon>Flavobacteriales</taxon>
        <taxon>Flavobacteriaceae</taxon>
        <taxon>Pseudofulvibacter</taxon>
    </lineage>
</organism>
<dbReference type="EMBL" id="JBHTJM010000006">
    <property type="protein sequence ID" value="MFD0963590.1"/>
    <property type="molecule type" value="Genomic_DNA"/>
</dbReference>
<dbReference type="SUPFAM" id="SSF55486">
    <property type="entry name" value="Metalloproteases ('zincins'), catalytic domain"/>
    <property type="match status" value="1"/>
</dbReference>
<evidence type="ECO:0000313" key="2">
    <source>
        <dbReference type="Proteomes" id="UP001596997"/>
    </source>
</evidence>
<dbReference type="Pfam" id="PF06167">
    <property type="entry name" value="Peptidase_M90"/>
    <property type="match status" value="1"/>
</dbReference>
<evidence type="ECO:0000313" key="1">
    <source>
        <dbReference type="EMBL" id="MFD0963590.1"/>
    </source>
</evidence>
<dbReference type="Gene3D" id="3.40.390.10">
    <property type="entry name" value="Collagenase (Catalytic Domain)"/>
    <property type="match status" value="1"/>
</dbReference>
<name>A0ABW3I249_9FLAO</name>
<dbReference type="InterPro" id="IPR042252">
    <property type="entry name" value="MtfA_N"/>
</dbReference>
<dbReference type="InterPro" id="IPR024079">
    <property type="entry name" value="MetalloPept_cat_dom_sf"/>
</dbReference>
<reference evidence="2" key="1">
    <citation type="journal article" date="2019" name="Int. J. Syst. Evol. Microbiol.">
        <title>The Global Catalogue of Microorganisms (GCM) 10K type strain sequencing project: providing services to taxonomists for standard genome sequencing and annotation.</title>
        <authorList>
            <consortium name="The Broad Institute Genomics Platform"/>
            <consortium name="The Broad Institute Genome Sequencing Center for Infectious Disease"/>
            <person name="Wu L."/>
            <person name="Ma J."/>
        </authorList>
    </citation>
    <scope>NUCLEOTIDE SEQUENCE [LARGE SCALE GENOMIC DNA]</scope>
    <source>
        <strain evidence="2">CCUG 62114</strain>
    </source>
</reference>
<accession>A0ABW3I249</accession>
<dbReference type="RefSeq" id="WP_377714448.1">
    <property type="nucleotide sequence ID" value="NZ_JBHTJM010000006.1"/>
</dbReference>
<dbReference type="PANTHER" id="PTHR30164:SF2">
    <property type="entry name" value="PROTEIN MTFA"/>
    <property type="match status" value="1"/>
</dbReference>
<protein>
    <submittedName>
        <fullName evidence="1">Zinc-dependent peptidase</fullName>
    </submittedName>
</protein>
<dbReference type="Gene3D" id="1.10.472.150">
    <property type="entry name" value="Glucose-regulated metallo-peptidase M90, N-terminal domain"/>
    <property type="match status" value="1"/>
</dbReference>
<dbReference type="CDD" id="cd20169">
    <property type="entry name" value="Peptidase_M90_mtfA"/>
    <property type="match status" value="1"/>
</dbReference>
<gene>
    <name evidence="1" type="ORF">ACFQ1O_06210</name>
</gene>
<keyword evidence="2" id="KW-1185">Reference proteome</keyword>
<dbReference type="PANTHER" id="PTHR30164">
    <property type="entry name" value="MTFA PEPTIDASE"/>
    <property type="match status" value="1"/>
</dbReference>
<dbReference type="Proteomes" id="UP001596997">
    <property type="component" value="Unassembled WGS sequence"/>
</dbReference>
<sequence length="248" mass="28850">MIYYITNKKEVIVQKFGGDLTTKQKNLLLENVLYYKNLTELEKESFTKRVAFFLKTTTIKPVDCKVTDLDKIYIGASAIIPVFGFDNWRYSNLKVVYVFPDAFNEIFQYKGNRNNRRILGMVGTGYLQYKMILSLKALRHGFENKTDKNNTAIHEFVHLIDMADGTIDGLPSSIIEKPYTLPWLDLIHRKIEKIDDGKSDINPYGATSKVEFFAVASEYFFERPKLLKRKHPKLYKKLSIFFKQDLAS</sequence>
<comment type="caution">
    <text evidence="1">The sequence shown here is derived from an EMBL/GenBank/DDBJ whole genome shotgun (WGS) entry which is preliminary data.</text>
</comment>
<proteinExistence type="predicted"/>